<organism evidence="3 4">
    <name type="scientific">Salinibacter ruber</name>
    <dbReference type="NCBI Taxonomy" id="146919"/>
    <lineage>
        <taxon>Bacteria</taxon>
        <taxon>Pseudomonadati</taxon>
        <taxon>Rhodothermota</taxon>
        <taxon>Rhodothermia</taxon>
        <taxon>Rhodothermales</taxon>
        <taxon>Salinibacteraceae</taxon>
        <taxon>Salinibacter</taxon>
    </lineage>
</organism>
<evidence type="ECO:0000256" key="1">
    <source>
        <dbReference type="SAM" id="Phobius"/>
    </source>
</evidence>
<keyword evidence="1" id="KW-1133">Transmembrane helix</keyword>
<protein>
    <recommendedName>
        <fullName evidence="2">Peptidase C51 domain-containing protein</fullName>
    </recommendedName>
</protein>
<proteinExistence type="predicted"/>
<feature type="domain" description="Peptidase C51" evidence="2">
    <location>
        <begin position="147"/>
        <end position="223"/>
    </location>
</feature>
<gene>
    <name evidence="3" type="ORF">GGP61_003180</name>
</gene>
<dbReference type="InterPro" id="IPR007921">
    <property type="entry name" value="CHAP_dom"/>
</dbReference>
<dbReference type="Proteomes" id="UP001155057">
    <property type="component" value="Unassembled WGS sequence"/>
</dbReference>
<reference evidence="3" key="1">
    <citation type="submission" date="2022-08" db="EMBL/GenBank/DDBJ databases">
        <title>Genomic Encyclopedia of Type Strains, Phase V (KMG-V): Genome sequencing to study the core and pangenomes of soil and plant-associated prokaryotes.</title>
        <authorList>
            <person name="Whitman W."/>
        </authorList>
    </citation>
    <scope>NUCLEOTIDE SEQUENCE</scope>
    <source>
        <strain evidence="3">SP3049</strain>
    </source>
</reference>
<dbReference type="Pfam" id="PF05257">
    <property type="entry name" value="CHAP"/>
    <property type="match status" value="1"/>
</dbReference>
<comment type="caution">
    <text evidence="3">The sequence shown here is derived from an EMBL/GenBank/DDBJ whole genome shotgun (WGS) entry which is preliminary data.</text>
</comment>
<dbReference type="RefSeq" id="WP_259124365.1">
    <property type="nucleotide sequence ID" value="NZ_JANUAE010000015.1"/>
</dbReference>
<keyword evidence="1" id="KW-0812">Transmembrane</keyword>
<sequence length="266" mass="28458">MSLPNVTSLAKRLGFAAALILLGALAFALVPITWSTFAGALFKVSICVALWIGFDEVFLDEFNTAEELKGSPLAISITLLALSILLAPAIASAQKTCPSPDGTRTELPQTELHEVAAEHVGVTETPPGSNKGREVEMYMETVGLGQGGYPWCAGFVHYVMLEAGVDPPVRSAGATDYITEESISAKKVIRGEAEVPTNSLAVYRRGNSWKGHIGIVREWDGHCGRTVSGNTSSGSGSQREGDGVYEKARCVNYGNYFRIVEFTPTE</sequence>
<evidence type="ECO:0000259" key="2">
    <source>
        <dbReference type="Pfam" id="PF05257"/>
    </source>
</evidence>
<evidence type="ECO:0000313" key="3">
    <source>
        <dbReference type="EMBL" id="MCS3711547.1"/>
    </source>
</evidence>
<feature type="transmembrane region" description="Helical" evidence="1">
    <location>
        <begin position="12"/>
        <end position="34"/>
    </location>
</feature>
<evidence type="ECO:0000313" key="4">
    <source>
        <dbReference type="Proteomes" id="UP001155057"/>
    </source>
</evidence>
<accession>A0A9X2QE90</accession>
<name>A0A9X2QE90_9BACT</name>
<keyword evidence="1" id="KW-0472">Membrane</keyword>
<dbReference type="AlphaFoldDB" id="A0A9X2QE90"/>
<dbReference type="EMBL" id="JANUAE010000015">
    <property type="protein sequence ID" value="MCS3711547.1"/>
    <property type="molecule type" value="Genomic_DNA"/>
</dbReference>